<dbReference type="GO" id="GO:0005524">
    <property type="term" value="F:ATP binding"/>
    <property type="evidence" value="ECO:0007669"/>
    <property type="project" value="UniProtKB-UniRule"/>
</dbReference>
<comment type="caution">
    <text evidence="6">The sequence shown here is derived from an EMBL/GenBank/DDBJ whole genome shotgun (WGS) entry which is preliminary data.</text>
</comment>
<dbReference type="InterPro" id="IPR050113">
    <property type="entry name" value="Ub_conjugating_enzyme"/>
</dbReference>
<dbReference type="Pfam" id="PF00179">
    <property type="entry name" value="UQ_con"/>
    <property type="match status" value="1"/>
</dbReference>
<proteinExistence type="inferred from homology"/>
<keyword evidence="2 4" id="KW-0833">Ubl conjugation pathway</keyword>
<reference evidence="7 8" key="2">
    <citation type="submission" date="2024-07" db="EMBL/GenBank/DDBJ databases">
        <authorList>
            <person name="Akdeniz Z."/>
        </authorList>
    </citation>
    <scope>NUCLEOTIDE SEQUENCE [LARGE SCALE GENOMIC DNA]</scope>
</reference>
<feature type="domain" description="UBC core" evidence="5">
    <location>
        <begin position="5"/>
        <end position="150"/>
    </location>
</feature>
<dbReference type="PROSITE" id="PS00183">
    <property type="entry name" value="UBC_1"/>
    <property type="match status" value="1"/>
</dbReference>
<comment type="similarity">
    <text evidence="4">Belongs to the ubiquitin-conjugating enzyme family.</text>
</comment>
<name>A0AA86PYF5_9EUKA</name>
<evidence type="ECO:0000256" key="4">
    <source>
        <dbReference type="RuleBase" id="RU362109"/>
    </source>
</evidence>
<protein>
    <submittedName>
        <fullName evidence="6">Ubiquitin-conjugating enzyme E2</fullName>
    </submittedName>
    <submittedName>
        <fullName evidence="7">Ubiquitin-conjugating_enzyme E2</fullName>
    </submittedName>
</protein>
<accession>A0AA86PYF5</accession>
<dbReference type="AlphaFoldDB" id="A0AA86PYF5"/>
<evidence type="ECO:0000259" key="5">
    <source>
        <dbReference type="PROSITE" id="PS50127"/>
    </source>
</evidence>
<sequence>MSKMCQIRRIQSDLKYLQENPLQYCTGGPVGDNLFKWLIIIDGPQHSPYEGGKYKLAIDLLYYPLKAPIVVFQTQIFHPNVGNDGYICLEMVQENWSPIIKIQQVLMEIYSMLNDPNPERFLNAEATRLFMESKEEFIQTVRQHVRLYASK</sequence>
<keyword evidence="1" id="KW-0808">Transferase</keyword>
<reference evidence="6" key="1">
    <citation type="submission" date="2023-06" db="EMBL/GenBank/DDBJ databases">
        <authorList>
            <person name="Kurt Z."/>
        </authorList>
    </citation>
    <scope>NUCLEOTIDE SEQUENCE</scope>
</reference>
<evidence type="ECO:0000256" key="2">
    <source>
        <dbReference type="ARBA" id="ARBA00022786"/>
    </source>
</evidence>
<evidence type="ECO:0000313" key="6">
    <source>
        <dbReference type="EMBL" id="CAI9948675.1"/>
    </source>
</evidence>
<dbReference type="EMBL" id="CATOUU010000790">
    <property type="protein sequence ID" value="CAI9948675.1"/>
    <property type="molecule type" value="Genomic_DNA"/>
</dbReference>
<dbReference type="GO" id="GO:0016740">
    <property type="term" value="F:transferase activity"/>
    <property type="evidence" value="ECO:0007669"/>
    <property type="project" value="UniProtKB-KW"/>
</dbReference>
<dbReference type="SMART" id="SM00212">
    <property type="entry name" value="UBCc"/>
    <property type="match status" value="1"/>
</dbReference>
<keyword evidence="4" id="KW-0547">Nucleotide-binding</keyword>
<evidence type="ECO:0000256" key="3">
    <source>
        <dbReference type="PROSITE-ProRule" id="PRU10133"/>
    </source>
</evidence>
<dbReference type="PROSITE" id="PS50127">
    <property type="entry name" value="UBC_2"/>
    <property type="match status" value="1"/>
</dbReference>
<evidence type="ECO:0000313" key="7">
    <source>
        <dbReference type="EMBL" id="CAL6013278.1"/>
    </source>
</evidence>
<dbReference type="InterPro" id="IPR023313">
    <property type="entry name" value="UBQ-conjugating_AS"/>
</dbReference>
<keyword evidence="4" id="KW-0067">ATP-binding</keyword>
<dbReference type="Gene3D" id="3.10.110.10">
    <property type="entry name" value="Ubiquitin Conjugating Enzyme"/>
    <property type="match status" value="1"/>
</dbReference>
<organism evidence="6">
    <name type="scientific">Hexamita inflata</name>
    <dbReference type="NCBI Taxonomy" id="28002"/>
    <lineage>
        <taxon>Eukaryota</taxon>
        <taxon>Metamonada</taxon>
        <taxon>Diplomonadida</taxon>
        <taxon>Hexamitidae</taxon>
        <taxon>Hexamitinae</taxon>
        <taxon>Hexamita</taxon>
    </lineage>
</organism>
<gene>
    <name evidence="7" type="ORF">HINF_LOCUS23709</name>
    <name evidence="6" type="ORF">HINF_LOCUS36320</name>
</gene>
<dbReference type="EMBL" id="CAXDID020000068">
    <property type="protein sequence ID" value="CAL6013278.1"/>
    <property type="molecule type" value="Genomic_DNA"/>
</dbReference>
<dbReference type="InterPro" id="IPR000608">
    <property type="entry name" value="UBC"/>
</dbReference>
<evidence type="ECO:0000313" key="8">
    <source>
        <dbReference type="Proteomes" id="UP001642409"/>
    </source>
</evidence>
<dbReference type="InterPro" id="IPR016135">
    <property type="entry name" value="UBQ-conjugating_enzyme/RWD"/>
</dbReference>
<dbReference type="SUPFAM" id="SSF54495">
    <property type="entry name" value="UBC-like"/>
    <property type="match status" value="1"/>
</dbReference>
<dbReference type="PANTHER" id="PTHR24067">
    <property type="entry name" value="UBIQUITIN-CONJUGATING ENZYME E2"/>
    <property type="match status" value="1"/>
</dbReference>
<evidence type="ECO:0000256" key="1">
    <source>
        <dbReference type="ARBA" id="ARBA00022679"/>
    </source>
</evidence>
<keyword evidence="8" id="KW-1185">Reference proteome</keyword>
<dbReference type="Proteomes" id="UP001642409">
    <property type="component" value="Unassembled WGS sequence"/>
</dbReference>
<feature type="active site" description="Glycyl thioester intermediate" evidence="3">
    <location>
        <position position="88"/>
    </location>
</feature>